<dbReference type="OMA" id="RRQACAY"/>
<accession>A0A078IBS6</accession>
<dbReference type="EMBL" id="LK032686">
    <property type="protein sequence ID" value="CDY46809.1"/>
    <property type="molecule type" value="Genomic_DNA"/>
</dbReference>
<organism evidence="9 10">
    <name type="scientific">Brassica napus</name>
    <name type="common">Rape</name>
    <dbReference type="NCBI Taxonomy" id="3708"/>
    <lineage>
        <taxon>Eukaryota</taxon>
        <taxon>Viridiplantae</taxon>
        <taxon>Streptophyta</taxon>
        <taxon>Embryophyta</taxon>
        <taxon>Tracheophyta</taxon>
        <taxon>Spermatophyta</taxon>
        <taxon>Magnoliopsida</taxon>
        <taxon>eudicotyledons</taxon>
        <taxon>Gunneridae</taxon>
        <taxon>Pentapetalae</taxon>
        <taxon>rosids</taxon>
        <taxon>malvids</taxon>
        <taxon>Brassicales</taxon>
        <taxon>Brassicaceae</taxon>
        <taxon>Brassiceae</taxon>
        <taxon>Brassica</taxon>
    </lineage>
</organism>
<dbReference type="GO" id="GO:0003677">
    <property type="term" value="F:DNA binding"/>
    <property type="evidence" value="ECO:0007669"/>
    <property type="project" value="UniProtKB-KW"/>
</dbReference>
<sequence length="678" mass="75828">MNLPPGFRFFPTDEELVVHFLHRKASLLPCHPDVIPDLDLYPYDPWDLPGKALQEGRQWYFYSRKTQERVTSNGYWGSMGIDEPIFTSSTHKKVGIKNYLTFYLGDSQTNWVMQEYSLPDSSSRSSKRSNHGSTSSTHKPDYSKWVICRVYEQNCSDEEDDDGAELSCLDEVFLSLDDLDESANIKKSPLLPFIDAGGVLGRRRQACAYLSLSMILLLSVLIIFSSFCVFISVLTVALFDTGTSLWRLFIGMCWRPFRGTVLTGFGSLWRTPLHSVLRSTFNHRAYASNPWIYFPESYPHGSAPHQPDPPSSLACCLPRVSVVSTSCSSLVVVSTATINTPSQTDISSRRQLGVEDGSCWLSCYRSARSVIFRGIPLTVSPPFTSTHKPSPPPSPSVLVLKHLLPLRESDSFRHATPPHVSSTPVDRRSPAFLLSPNQNRSFTWRYTELDNPTYRRRCSVHFELDHKVMRLGLVDPTALDDLLVSPTVSRPMLLWGMLIFLINFLKISDGFIGIFTETYLHTMRHLSFMKKLQPFHSPVDSPGLSSLSSLASFSSEKRSVLSPVSFSKSVFPLNVKWRYMPISIIVCLSCGAVRSGPEDATDFISTVFRGADWVSTSHKVTISQVSGIAMKLASTPSSFSLSSLSTYLRGFSISIAYVVSSFVCRVCLNSFLLCSSNV</sequence>
<keyword evidence="6" id="KW-0472">Membrane</keyword>
<keyword evidence="1" id="KW-0805">Transcription regulation</keyword>
<dbReference type="SMR" id="A0A078IBS6"/>
<dbReference type="InterPro" id="IPR003441">
    <property type="entry name" value="NAC-dom"/>
</dbReference>
<dbReference type="InterPro" id="IPR036093">
    <property type="entry name" value="NAC_dom_sf"/>
</dbReference>
<dbReference type="Gramene" id="CDY46809">
    <property type="protein sequence ID" value="CDY46809"/>
    <property type="gene ID" value="GSBRNA2T00086242001"/>
</dbReference>
<keyword evidence="6" id="KW-1133">Transmembrane helix</keyword>
<evidence type="ECO:0000313" key="10">
    <source>
        <dbReference type="Proteomes" id="UP000028999"/>
    </source>
</evidence>
<proteinExistence type="predicted"/>
<dbReference type="Pfam" id="PF02365">
    <property type="entry name" value="NAM"/>
    <property type="match status" value="1"/>
</dbReference>
<evidence type="ECO:0000313" key="9">
    <source>
        <dbReference type="EMBL" id="CDY46809.1"/>
    </source>
</evidence>
<evidence type="ECO:0000256" key="4">
    <source>
        <dbReference type="ARBA" id="ARBA00023242"/>
    </source>
</evidence>
<evidence type="ECO:0000256" key="3">
    <source>
        <dbReference type="ARBA" id="ARBA00023163"/>
    </source>
</evidence>
<dbReference type="PANTHER" id="PTHR31719:SF134">
    <property type="entry name" value="NAC DOMAIN-CONTAINING PROTEIN 104"/>
    <property type="match status" value="1"/>
</dbReference>
<evidence type="ECO:0000256" key="2">
    <source>
        <dbReference type="ARBA" id="ARBA00023125"/>
    </source>
</evidence>
<feature type="transmembrane region" description="Helical" evidence="6">
    <location>
        <begin position="212"/>
        <end position="239"/>
    </location>
</feature>
<evidence type="ECO:0000256" key="1">
    <source>
        <dbReference type="ARBA" id="ARBA00023015"/>
    </source>
</evidence>
<dbReference type="GO" id="GO:0048731">
    <property type="term" value="P:system development"/>
    <property type="evidence" value="ECO:0000318"/>
    <property type="project" value="GO_Central"/>
</dbReference>
<keyword evidence="4" id="KW-0539">Nucleus</keyword>
<dbReference type="AlphaFoldDB" id="A0A078IBS6"/>
<dbReference type="FunFam" id="2.170.150.80:FF:000014">
    <property type="entry name" value="NAC domain-containing protein 104"/>
    <property type="match status" value="1"/>
</dbReference>
<evidence type="ECO:0000313" key="8">
    <source>
        <dbReference type="EMBL" id="CAF1921850.1"/>
    </source>
</evidence>
<dbReference type="PaxDb" id="3708-A0A078IBS6"/>
<dbReference type="Proteomes" id="UP001295469">
    <property type="component" value="Chromosome C02"/>
</dbReference>
<keyword evidence="10" id="KW-1185">Reference proteome</keyword>
<dbReference type="PANTHER" id="PTHR31719">
    <property type="entry name" value="NAC TRANSCRIPTION FACTOR 56"/>
    <property type="match status" value="1"/>
</dbReference>
<feature type="domain" description="NAC" evidence="7">
    <location>
        <begin position="3"/>
        <end position="153"/>
    </location>
</feature>
<dbReference type="SUPFAM" id="SSF101941">
    <property type="entry name" value="NAC domain"/>
    <property type="match status" value="1"/>
</dbReference>
<name>A0A078IBS6_BRANA</name>
<reference evidence="8" key="3">
    <citation type="submission" date="2021-01" db="EMBL/GenBank/DDBJ databases">
        <authorList>
            <consortium name="Genoscope - CEA"/>
            <person name="William W."/>
        </authorList>
    </citation>
    <scope>NUCLEOTIDE SEQUENCE</scope>
</reference>
<evidence type="ECO:0000259" key="7">
    <source>
        <dbReference type="PROSITE" id="PS51005"/>
    </source>
</evidence>
<protein>
    <submittedName>
        <fullName evidence="8">(rape) hypothetical protein</fullName>
    </submittedName>
    <submittedName>
        <fullName evidence="9">BnaC02g43170D protein</fullName>
    </submittedName>
</protein>
<gene>
    <name evidence="9" type="primary">BnaC02g43170D</name>
    <name evidence="8" type="ORF">DARMORV10_C02P63430.1</name>
    <name evidence="9" type="ORF">GSBRNA2T00086242001</name>
</gene>
<dbReference type="PROSITE" id="PS51005">
    <property type="entry name" value="NAC"/>
    <property type="match status" value="1"/>
</dbReference>
<feature type="region of interest" description="Disordered" evidence="5">
    <location>
        <begin position="119"/>
        <end position="139"/>
    </location>
</feature>
<evidence type="ECO:0000256" key="5">
    <source>
        <dbReference type="SAM" id="MobiDB-lite"/>
    </source>
</evidence>
<dbReference type="Gene3D" id="2.170.150.80">
    <property type="entry name" value="NAC domain"/>
    <property type="match status" value="1"/>
</dbReference>
<dbReference type="GO" id="GO:0006355">
    <property type="term" value="P:regulation of DNA-templated transcription"/>
    <property type="evidence" value="ECO:0007669"/>
    <property type="project" value="InterPro"/>
</dbReference>
<keyword evidence="2" id="KW-0238">DNA-binding</keyword>
<feature type="transmembrane region" description="Helical" evidence="6">
    <location>
        <begin position="492"/>
        <end position="520"/>
    </location>
</feature>
<keyword evidence="6" id="KW-0812">Transmembrane</keyword>
<dbReference type="Proteomes" id="UP000028999">
    <property type="component" value="Unassembled WGS sequence"/>
</dbReference>
<reference evidence="9 10" key="1">
    <citation type="journal article" date="2014" name="Science">
        <title>Plant genetics. Early allopolyploid evolution in the post-Neolithic Brassica napus oilseed genome.</title>
        <authorList>
            <person name="Chalhoub B."/>
            <person name="Denoeud F."/>
            <person name="Liu S."/>
            <person name="Parkin I.A."/>
            <person name="Tang H."/>
            <person name="Wang X."/>
            <person name="Chiquet J."/>
            <person name="Belcram H."/>
            <person name="Tong C."/>
            <person name="Samans B."/>
            <person name="Correa M."/>
            <person name="Da Silva C."/>
            <person name="Just J."/>
            <person name="Falentin C."/>
            <person name="Koh C.S."/>
            <person name="Le Clainche I."/>
            <person name="Bernard M."/>
            <person name="Bento P."/>
            <person name="Noel B."/>
            <person name="Labadie K."/>
            <person name="Alberti A."/>
            <person name="Charles M."/>
            <person name="Arnaud D."/>
            <person name="Guo H."/>
            <person name="Daviaud C."/>
            <person name="Alamery S."/>
            <person name="Jabbari K."/>
            <person name="Zhao M."/>
            <person name="Edger P.P."/>
            <person name="Chelaifa H."/>
            <person name="Tack D."/>
            <person name="Lassalle G."/>
            <person name="Mestiri I."/>
            <person name="Schnel N."/>
            <person name="Le Paslier M.C."/>
            <person name="Fan G."/>
            <person name="Renault V."/>
            <person name="Bayer P.E."/>
            <person name="Golicz A.A."/>
            <person name="Manoli S."/>
            <person name="Lee T.H."/>
            <person name="Thi V.H."/>
            <person name="Chalabi S."/>
            <person name="Hu Q."/>
            <person name="Fan C."/>
            <person name="Tollenaere R."/>
            <person name="Lu Y."/>
            <person name="Battail C."/>
            <person name="Shen J."/>
            <person name="Sidebottom C.H."/>
            <person name="Wang X."/>
            <person name="Canaguier A."/>
            <person name="Chauveau A."/>
            <person name="Berard A."/>
            <person name="Deniot G."/>
            <person name="Guan M."/>
            <person name="Liu Z."/>
            <person name="Sun F."/>
            <person name="Lim Y.P."/>
            <person name="Lyons E."/>
            <person name="Town C.D."/>
            <person name="Bancroft I."/>
            <person name="Wang X."/>
            <person name="Meng J."/>
            <person name="Ma J."/>
            <person name="Pires J.C."/>
            <person name="King G.J."/>
            <person name="Brunel D."/>
            <person name="Delourme R."/>
            <person name="Renard M."/>
            <person name="Aury J.M."/>
            <person name="Adams K.L."/>
            <person name="Batley J."/>
            <person name="Snowdon R.J."/>
            <person name="Tost J."/>
            <person name="Edwards D."/>
            <person name="Zhou Y."/>
            <person name="Hua W."/>
            <person name="Sharpe A.G."/>
            <person name="Paterson A.H."/>
            <person name="Guan C."/>
            <person name="Wincker P."/>
        </authorList>
    </citation>
    <scope>NUCLEOTIDE SEQUENCE [LARGE SCALE GENOMIC DNA]</scope>
    <source>
        <strain evidence="10">cv. Darmor-bzh</strain>
    </source>
</reference>
<dbReference type="STRING" id="3708.A0A078IBS6"/>
<keyword evidence="3" id="KW-0804">Transcription</keyword>
<dbReference type="EMBL" id="HG994366">
    <property type="protein sequence ID" value="CAF1921850.1"/>
    <property type="molecule type" value="Genomic_DNA"/>
</dbReference>
<reference evidence="9" key="2">
    <citation type="submission" date="2014-06" db="EMBL/GenBank/DDBJ databases">
        <authorList>
            <person name="Genoscope - CEA"/>
        </authorList>
    </citation>
    <scope>NUCLEOTIDE SEQUENCE</scope>
</reference>
<evidence type="ECO:0000256" key="6">
    <source>
        <dbReference type="SAM" id="Phobius"/>
    </source>
</evidence>